<dbReference type="PATRIC" id="fig|1293598.4.peg.508"/>
<dbReference type="PROSITE" id="PS50977">
    <property type="entry name" value="HTH_TETR_2"/>
    <property type="match status" value="1"/>
</dbReference>
<keyword evidence="1 2" id="KW-0238">DNA-binding</keyword>
<comment type="caution">
    <text evidence="4">The sequence shown here is derived from an EMBL/GenBank/DDBJ whole genome shotgun (WGS) entry which is preliminary data.</text>
</comment>
<dbReference type="InterPro" id="IPR009057">
    <property type="entry name" value="Homeodomain-like_sf"/>
</dbReference>
<dbReference type="PANTHER" id="PTHR43479">
    <property type="entry name" value="ACREF/ENVCD OPERON REPRESSOR-RELATED"/>
    <property type="match status" value="1"/>
</dbReference>
<dbReference type="Proteomes" id="UP000050969">
    <property type="component" value="Unassembled WGS sequence"/>
</dbReference>
<evidence type="ECO:0000313" key="5">
    <source>
        <dbReference type="Proteomes" id="UP000050969"/>
    </source>
</evidence>
<feature type="domain" description="HTH tetR-type" evidence="3">
    <location>
        <begin position="6"/>
        <end position="66"/>
    </location>
</feature>
<protein>
    <recommendedName>
        <fullName evidence="3">HTH tetR-type domain-containing protein</fullName>
    </recommendedName>
</protein>
<feature type="DNA-binding region" description="H-T-H motif" evidence="2">
    <location>
        <begin position="29"/>
        <end position="48"/>
    </location>
</feature>
<accession>A0A0R2MZF3</accession>
<sequence>MVEASANTREFLLGALTRLLKKKSFDAISVSELTRTAGISRMTFYRHYGNIADVLQQELARLVATLPKYKALPVREYGAAVTFYMRFFSEHADFMQLLLQADQESILRQAVMQVMTELSSAKTPLQSFTENEKRYYMIYQASGLVSVVVDWLAHDQPETPEELATFIQKTWPPLGE</sequence>
<proteinExistence type="predicted"/>
<organism evidence="4 5">
    <name type="scientific">Lacticaseibacillus saniviri JCM 17471 = DSM 24301</name>
    <dbReference type="NCBI Taxonomy" id="1293598"/>
    <lineage>
        <taxon>Bacteria</taxon>
        <taxon>Bacillati</taxon>
        <taxon>Bacillota</taxon>
        <taxon>Bacilli</taxon>
        <taxon>Lactobacillales</taxon>
        <taxon>Lactobacillaceae</taxon>
        <taxon>Lacticaseibacillus</taxon>
    </lineage>
</organism>
<dbReference type="RefSeq" id="WP_056992741.1">
    <property type="nucleotide sequence ID" value="NZ_JQCE01000021.1"/>
</dbReference>
<dbReference type="STRING" id="1293598.IV56_GL000475"/>
<dbReference type="PANTHER" id="PTHR43479:SF7">
    <property type="entry name" value="TETR-FAMILY TRANSCRIPTIONAL REGULATOR"/>
    <property type="match status" value="1"/>
</dbReference>
<dbReference type="AlphaFoldDB" id="A0A0R2MZF3"/>
<reference evidence="4 5" key="1">
    <citation type="journal article" date="2015" name="Genome Announc.">
        <title>Expanding the biotechnology potential of lactobacilli through comparative genomics of 213 strains and associated genera.</title>
        <authorList>
            <person name="Sun Z."/>
            <person name="Harris H.M."/>
            <person name="McCann A."/>
            <person name="Guo C."/>
            <person name="Argimon S."/>
            <person name="Zhang W."/>
            <person name="Yang X."/>
            <person name="Jeffery I.B."/>
            <person name="Cooney J.C."/>
            <person name="Kagawa T.F."/>
            <person name="Liu W."/>
            <person name="Song Y."/>
            <person name="Salvetti E."/>
            <person name="Wrobel A."/>
            <person name="Rasinkangas P."/>
            <person name="Parkhill J."/>
            <person name="Rea M.C."/>
            <person name="O'Sullivan O."/>
            <person name="Ritari J."/>
            <person name="Douillard F.P."/>
            <person name="Paul Ross R."/>
            <person name="Yang R."/>
            <person name="Briner A.E."/>
            <person name="Felis G.E."/>
            <person name="de Vos W.M."/>
            <person name="Barrangou R."/>
            <person name="Klaenhammer T.R."/>
            <person name="Caufield P.W."/>
            <person name="Cui Y."/>
            <person name="Zhang H."/>
            <person name="O'Toole P.W."/>
        </authorList>
    </citation>
    <scope>NUCLEOTIDE SEQUENCE [LARGE SCALE GENOMIC DNA]</scope>
    <source>
        <strain evidence="4 5">DSM 24301</strain>
    </source>
</reference>
<dbReference type="EMBL" id="JQCE01000021">
    <property type="protein sequence ID" value="KRO17149.1"/>
    <property type="molecule type" value="Genomic_DNA"/>
</dbReference>
<dbReference type="SUPFAM" id="SSF46689">
    <property type="entry name" value="Homeodomain-like"/>
    <property type="match status" value="1"/>
</dbReference>
<keyword evidence="5" id="KW-1185">Reference proteome</keyword>
<dbReference type="Gene3D" id="1.10.357.10">
    <property type="entry name" value="Tetracycline Repressor, domain 2"/>
    <property type="match status" value="1"/>
</dbReference>
<dbReference type="GO" id="GO:0003677">
    <property type="term" value="F:DNA binding"/>
    <property type="evidence" value="ECO:0007669"/>
    <property type="project" value="UniProtKB-UniRule"/>
</dbReference>
<dbReference type="InterPro" id="IPR050624">
    <property type="entry name" value="HTH-type_Tx_Regulator"/>
</dbReference>
<evidence type="ECO:0000313" key="4">
    <source>
        <dbReference type="EMBL" id="KRO17149.1"/>
    </source>
</evidence>
<evidence type="ECO:0000256" key="1">
    <source>
        <dbReference type="ARBA" id="ARBA00023125"/>
    </source>
</evidence>
<dbReference type="Pfam" id="PF14278">
    <property type="entry name" value="TetR_C_8"/>
    <property type="match status" value="1"/>
</dbReference>
<evidence type="ECO:0000256" key="2">
    <source>
        <dbReference type="PROSITE-ProRule" id="PRU00335"/>
    </source>
</evidence>
<dbReference type="InterPro" id="IPR039532">
    <property type="entry name" value="TetR_C_Firmicutes"/>
</dbReference>
<dbReference type="InterPro" id="IPR001647">
    <property type="entry name" value="HTH_TetR"/>
</dbReference>
<dbReference type="Pfam" id="PF00440">
    <property type="entry name" value="TetR_N"/>
    <property type="match status" value="1"/>
</dbReference>
<evidence type="ECO:0000259" key="3">
    <source>
        <dbReference type="PROSITE" id="PS50977"/>
    </source>
</evidence>
<gene>
    <name evidence="4" type="ORF">IV56_GL000475</name>
</gene>
<name>A0A0R2MZF3_9LACO</name>